<keyword evidence="2 4" id="KW-0378">Hydrolase</keyword>
<organism evidence="6 7">
    <name type="scientific">Paenibacillus graminis</name>
    <dbReference type="NCBI Taxonomy" id="189425"/>
    <lineage>
        <taxon>Bacteria</taxon>
        <taxon>Bacillati</taxon>
        <taxon>Bacillota</taxon>
        <taxon>Bacilli</taxon>
        <taxon>Bacillales</taxon>
        <taxon>Paenibacillaceae</taxon>
        <taxon>Paenibacillus</taxon>
    </lineage>
</organism>
<dbReference type="Gene3D" id="3.40.50.1820">
    <property type="entry name" value="alpha/beta hydrolase"/>
    <property type="match status" value="1"/>
</dbReference>
<dbReference type="InterPro" id="IPR000997">
    <property type="entry name" value="Cholinesterase"/>
</dbReference>
<dbReference type="RefSeq" id="WP_025707414.1">
    <property type="nucleotide sequence ID" value="NZ_CP009287.1"/>
</dbReference>
<evidence type="ECO:0000313" key="6">
    <source>
        <dbReference type="EMBL" id="AIQ69886.1"/>
    </source>
</evidence>
<evidence type="ECO:0000313" key="7">
    <source>
        <dbReference type="Proteomes" id="UP000029500"/>
    </source>
</evidence>
<dbReference type="ESTHER" id="9bacl-a0a0e4hft8">
    <property type="family name" value="Carb_B_Bacteria"/>
</dbReference>
<dbReference type="AlphaFoldDB" id="A0A089M7Z8"/>
<evidence type="ECO:0000256" key="2">
    <source>
        <dbReference type="ARBA" id="ARBA00022801"/>
    </source>
</evidence>
<feature type="active site" description="Charge relay system" evidence="3">
    <location>
        <position position="402"/>
    </location>
</feature>
<comment type="similarity">
    <text evidence="1 4">Belongs to the type-B carboxylesterase/lipase family.</text>
</comment>
<evidence type="ECO:0000256" key="1">
    <source>
        <dbReference type="ARBA" id="ARBA00005964"/>
    </source>
</evidence>
<dbReference type="KEGG" id="pgm:PGRAT_21265"/>
<feature type="active site" description="Acyl-ester intermediate" evidence="3">
    <location>
        <position position="190"/>
    </location>
</feature>
<dbReference type="OrthoDB" id="9775851at2"/>
<dbReference type="eggNOG" id="COG2272">
    <property type="taxonomic scope" value="Bacteria"/>
</dbReference>
<sequence length="505" mass="54516">MTATLVTTPYGKLQGTEEEGVKVWRGVPFAAPPVGKLRFRAPQPPQPWDSVREAFSFGPVSHQPVSTSSTRFGGLSPEYSEDCLYLNVWSPAEAGESLPVMVWIHGGTFVTGAGSQPMFDGARMARNGNVVLVTVNYRLGPFGFLHLSPFGGDFASNAGLLDQIAALEWVQGNIAAFGGDPQRVTVFGESAGSMSIAALLAMPAASGLFAGAIMESGAAQSLPPQQAQEIAAALLAELGLTPGSDPQLLDHLPAEQIMEAAARMTYKLSGEALSMFFQPVVEPATLPADPAEAVAGGAARGIPLLIGTNLHEGNLFFREERPGESFGQSLKSLELLMGIDDLAELADGYPKSWEGQAEFLTDLFFWGSSIAFAESQSAAAPVWMYRFDWTVEGHPLLEKAVHGAEILYVFGNLHLLKQYGLSVTPEMQRLSEVMQKTWTAFAHHGNPSIANLEWPQYRRDSRATLIFDRETRVVQDPDADKRRRLFSAQANWPKVFSAGASDSRG</sequence>
<feature type="active site" description="Charge relay system" evidence="3">
    <location>
        <position position="312"/>
    </location>
</feature>
<evidence type="ECO:0000259" key="5">
    <source>
        <dbReference type="Pfam" id="PF00135"/>
    </source>
</evidence>
<dbReference type="PRINTS" id="PR00878">
    <property type="entry name" value="CHOLNESTRASE"/>
</dbReference>
<proteinExistence type="inferred from homology"/>
<dbReference type="STRING" id="189425.PGRAT_21265"/>
<reference evidence="6 7" key="1">
    <citation type="submission" date="2014-08" db="EMBL/GenBank/DDBJ databases">
        <title>Comparative genomics of the Paenibacillus odorifer group.</title>
        <authorList>
            <person name="den Bakker H.C."/>
            <person name="Tsai Y.-C."/>
            <person name="Martin N."/>
            <person name="Korlach J."/>
            <person name="Wiedmann M."/>
        </authorList>
    </citation>
    <scope>NUCLEOTIDE SEQUENCE [LARGE SCALE GENOMIC DNA]</scope>
    <source>
        <strain evidence="6 7">DSM 15220</strain>
    </source>
</reference>
<dbReference type="Pfam" id="PF00135">
    <property type="entry name" value="COesterase"/>
    <property type="match status" value="1"/>
</dbReference>
<feature type="domain" description="Carboxylesterase type B" evidence="5">
    <location>
        <begin position="4"/>
        <end position="473"/>
    </location>
</feature>
<dbReference type="SUPFAM" id="SSF53474">
    <property type="entry name" value="alpha/beta-Hydrolases"/>
    <property type="match status" value="1"/>
</dbReference>
<dbReference type="InterPro" id="IPR050309">
    <property type="entry name" value="Type-B_Carboxylest/Lipase"/>
</dbReference>
<dbReference type="EMBL" id="CP009287">
    <property type="protein sequence ID" value="AIQ69886.1"/>
    <property type="molecule type" value="Genomic_DNA"/>
</dbReference>
<dbReference type="InterPro" id="IPR029058">
    <property type="entry name" value="AB_hydrolase_fold"/>
</dbReference>
<dbReference type="HOGENOM" id="CLU_006586_16_4_9"/>
<dbReference type="GO" id="GO:0004104">
    <property type="term" value="F:cholinesterase activity"/>
    <property type="evidence" value="ECO:0007669"/>
    <property type="project" value="InterPro"/>
</dbReference>
<keyword evidence="7" id="KW-1185">Reference proteome</keyword>
<dbReference type="PANTHER" id="PTHR11559">
    <property type="entry name" value="CARBOXYLESTERASE"/>
    <property type="match status" value="1"/>
</dbReference>
<evidence type="ECO:0000256" key="3">
    <source>
        <dbReference type="PIRSR" id="PIRSR600997-1"/>
    </source>
</evidence>
<dbReference type="EC" id="3.1.1.-" evidence="4"/>
<accession>A0A089M7Z8</accession>
<dbReference type="PROSITE" id="PS00122">
    <property type="entry name" value="CARBOXYLESTERASE_B_1"/>
    <property type="match status" value="1"/>
</dbReference>
<protein>
    <recommendedName>
        <fullName evidence="4">Carboxylic ester hydrolase</fullName>
        <ecNumber evidence="4">3.1.1.-</ecNumber>
    </recommendedName>
</protein>
<gene>
    <name evidence="6" type="ORF">PGRAT_21265</name>
</gene>
<evidence type="ECO:0000256" key="4">
    <source>
        <dbReference type="RuleBase" id="RU361235"/>
    </source>
</evidence>
<dbReference type="InterPro" id="IPR019819">
    <property type="entry name" value="Carboxylesterase_B_CS"/>
</dbReference>
<dbReference type="InterPro" id="IPR002018">
    <property type="entry name" value="CarbesteraseB"/>
</dbReference>
<dbReference type="Proteomes" id="UP000029500">
    <property type="component" value="Chromosome"/>
</dbReference>
<dbReference type="PROSITE" id="PS00941">
    <property type="entry name" value="CARBOXYLESTERASE_B_2"/>
    <property type="match status" value="1"/>
</dbReference>
<dbReference type="InterPro" id="IPR019826">
    <property type="entry name" value="Carboxylesterase_B_AS"/>
</dbReference>
<name>A0A089M7Z8_9BACL</name>